<dbReference type="EMBL" id="MU842955">
    <property type="protein sequence ID" value="KAK2024744.1"/>
    <property type="molecule type" value="Genomic_DNA"/>
</dbReference>
<reference evidence="2" key="1">
    <citation type="submission" date="2021-06" db="EMBL/GenBank/DDBJ databases">
        <title>Comparative genomics, transcriptomics and evolutionary studies reveal genomic signatures of adaptation to plant cell wall in hemibiotrophic fungi.</title>
        <authorList>
            <consortium name="DOE Joint Genome Institute"/>
            <person name="Baroncelli R."/>
            <person name="Diaz J.F."/>
            <person name="Benocci T."/>
            <person name="Peng M."/>
            <person name="Battaglia E."/>
            <person name="Haridas S."/>
            <person name="Andreopoulos W."/>
            <person name="Labutti K."/>
            <person name="Pangilinan J."/>
            <person name="Floch G.L."/>
            <person name="Makela M.R."/>
            <person name="Henrissat B."/>
            <person name="Grigoriev I.V."/>
            <person name="Crouch J.A."/>
            <person name="De Vries R.P."/>
            <person name="Sukno S.A."/>
            <person name="Thon M.R."/>
        </authorList>
    </citation>
    <scope>NUCLEOTIDE SEQUENCE</scope>
    <source>
        <strain evidence="2">MAFF235873</strain>
    </source>
</reference>
<dbReference type="Proteomes" id="UP001232148">
    <property type="component" value="Unassembled WGS sequence"/>
</dbReference>
<gene>
    <name evidence="2" type="ORF">LX32DRAFT_655965</name>
</gene>
<organism evidence="2 3">
    <name type="scientific">Colletotrichum zoysiae</name>
    <dbReference type="NCBI Taxonomy" id="1216348"/>
    <lineage>
        <taxon>Eukaryota</taxon>
        <taxon>Fungi</taxon>
        <taxon>Dikarya</taxon>
        <taxon>Ascomycota</taxon>
        <taxon>Pezizomycotina</taxon>
        <taxon>Sordariomycetes</taxon>
        <taxon>Hypocreomycetidae</taxon>
        <taxon>Glomerellales</taxon>
        <taxon>Glomerellaceae</taxon>
        <taxon>Colletotrichum</taxon>
        <taxon>Colletotrichum graminicola species complex</taxon>
    </lineage>
</organism>
<name>A0AAD9HAX8_9PEZI</name>
<protein>
    <submittedName>
        <fullName evidence="2">Uncharacterized protein</fullName>
    </submittedName>
</protein>
<evidence type="ECO:0000256" key="1">
    <source>
        <dbReference type="SAM" id="MobiDB-lite"/>
    </source>
</evidence>
<accession>A0AAD9HAX8</accession>
<evidence type="ECO:0000313" key="3">
    <source>
        <dbReference type="Proteomes" id="UP001232148"/>
    </source>
</evidence>
<dbReference type="AlphaFoldDB" id="A0AAD9HAX8"/>
<evidence type="ECO:0000313" key="2">
    <source>
        <dbReference type="EMBL" id="KAK2024744.1"/>
    </source>
</evidence>
<comment type="caution">
    <text evidence="2">The sequence shown here is derived from an EMBL/GenBank/DDBJ whole genome shotgun (WGS) entry which is preliminary data.</text>
</comment>
<feature type="compositionally biased region" description="Basic and acidic residues" evidence="1">
    <location>
        <begin position="38"/>
        <end position="48"/>
    </location>
</feature>
<keyword evidence="3" id="KW-1185">Reference proteome</keyword>
<feature type="region of interest" description="Disordered" evidence="1">
    <location>
        <begin position="38"/>
        <end position="81"/>
    </location>
</feature>
<proteinExistence type="predicted"/>
<sequence>MTAREFVVGGPGIPGPRAMIIWRDGSVGRPVCREPTKCKELRRGRDDDSVGGTGQEAGGTADDRGRHSRASGTPKQVDRLQRGGLAGGWQVECGDGWRLSSYWGGGMYLCWFAAMVVVASRPMAGWVVGRVSAVGSWNTGDFVVVVYIQYCFDSIRGTSQREAHTLMQGPAPTERSTRAFCLAFYVNDEPFAVA</sequence>